<dbReference type="AlphaFoldDB" id="A0A8K0JK20"/>
<keyword evidence="4" id="KW-0378">Hydrolase</keyword>
<accession>A0A8K0JK20</accession>
<dbReference type="SUPFAM" id="SSF51126">
    <property type="entry name" value="Pectin lyase-like"/>
    <property type="match status" value="1"/>
</dbReference>
<dbReference type="InterPro" id="IPR011050">
    <property type="entry name" value="Pectin_lyase_fold/virulence"/>
</dbReference>
<dbReference type="PANTHER" id="PTHR31321:SF137">
    <property type="entry name" value="PECTIN METHYL ESTERASE (EUROFUNG)"/>
    <property type="match status" value="1"/>
</dbReference>
<evidence type="ECO:0000313" key="8">
    <source>
        <dbReference type="EMBL" id="KAG7531051.1"/>
    </source>
</evidence>
<evidence type="ECO:0000256" key="3">
    <source>
        <dbReference type="ARBA" id="ARBA00013229"/>
    </source>
</evidence>
<evidence type="ECO:0000256" key="2">
    <source>
        <dbReference type="ARBA" id="ARBA00008891"/>
    </source>
</evidence>
<dbReference type="GO" id="GO:0030599">
    <property type="term" value="F:pectinesterase activity"/>
    <property type="evidence" value="ECO:0007669"/>
    <property type="project" value="UniProtKB-EC"/>
</dbReference>
<keyword evidence="5" id="KW-0063">Aspartyl esterase</keyword>
<dbReference type="Proteomes" id="UP000812966">
    <property type="component" value="Unassembled WGS sequence"/>
</dbReference>
<evidence type="ECO:0000256" key="4">
    <source>
        <dbReference type="ARBA" id="ARBA00022801"/>
    </source>
</evidence>
<feature type="chain" id="PRO_5035476844" description="pectinesterase" evidence="6">
    <location>
        <begin position="22"/>
        <end position="396"/>
    </location>
</feature>
<dbReference type="EMBL" id="JABELV010000100">
    <property type="protein sequence ID" value="KAG7531051.1"/>
    <property type="molecule type" value="Genomic_DNA"/>
</dbReference>
<name>A0A8K0JK20_9TREE</name>
<feature type="signal peptide" evidence="6">
    <location>
        <begin position="1"/>
        <end position="21"/>
    </location>
</feature>
<reference evidence="8" key="1">
    <citation type="submission" date="2020-04" db="EMBL/GenBank/DDBJ databases">
        <title>Analysis of mating type loci in Filobasidium floriforme.</title>
        <authorList>
            <person name="Nowrousian M."/>
        </authorList>
    </citation>
    <scope>NUCLEOTIDE SEQUENCE</scope>
    <source>
        <strain evidence="8">CBS 6242</strain>
    </source>
</reference>
<dbReference type="Gene3D" id="2.160.20.10">
    <property type="entry name" value="Single-stranded right-handed beta-helix, Pectin lyase-like"/>
    <property type="match status" value="1"/>
</dbReference>
<protein>
    <recommendedName>
        <fullName evidence="3">pectinesterase</fullName>
        <ecNumber evidence="3">3.1.1.11</ecNumber>
    </recommendedName>
</protein>
<dbReference type="UniPathway" id="UPA00545">
    <property type="reaction ID" value="UER00823"/>
</dbReference>
<dbReference type="PANTHER" id="PTHR31321">
    <property type="entry name" value="ACYL-COA THIOESTER HYDROLASE YBHC-RELATED"/>
    <property type="match status" value="1"/>
</dbReference>
<dbReference type="GO" id="GO:0042545">
    <property type="term" value="P:cell wall modification"/>
    <property type="evidence" value="ECO:0007669"/>
    <property type="project" value="InterPro"/>
</dbReference>
<gene>
    <name evidence="8" type="ORF">FFLO_04606</name>
</gene>
<dbReference type="EC" id="3.1.1.11" evidence="3"/>
<evidence type="ECO:0000256" key="5">
    <source>
        <dbReference type="ARBA" id="ARBA00023085"/>
    </source>
</evidence>
<dbReference type="InterPro" id="IPR012334">
    <property type="entry name" value="Pectin_lyas_fold"/>
</dbReference>
<dbReference type="Pfam" id="PF01095">
    <property type="entry name" value="Pectinesterase"/>
    <property type="match status" value="1"/>
</dbReference>
<keyword evidence="9" id="KW-1185">Reference proteome</keyword>
<evidence type="ECO:0000259" key="7">
    <source>
        <dbReference type="Pfam" id="PF01095"/>
    </source>
</evidence>
<comment type="similarity">
    <text evidence="2">Belongs to the pectinesterase family.</text>
</comment>
<evidence type="ECO:0000313" key="9">
    <source>
        <dbReference type="Proteomes" id="UP000812966"/>
    </source>
</evidence>
<dbReference type="GO" id="GO:0045490">
    <property type="term" value="P:pectin catabolic process"/>
    <property type="evidence" value="ECO:0007669"/>
    <property type="project" value="UniProtKB-UniPathway"/>
</dbReference>
<sequence>MYVSLISISLLASAALTSATANSTWAACQYPRAQGSQLDQCPNGTLYVSQTDPQAGFGQVSRALDSSHVILIGPGNYHEVINVTRQGPLTLLGVTSDPYDWRSNQVYVWNSSFINQTTQTVGEDNADAMVLTVSPNRNASLIGAGPAGAPLQPEFGNIDFRVYNVDFANRATVDGREVMGQTGPSGAVSVSYANASFYGCSFFSWQDTLYVGRNGSALFYGGEVRGGTDYLYGFGTAWFENVTMANRGNGGALTAWKGSTGIITDEVNTYGVYQANGRIVRAEDAPEDLNLTRSCALGRPWNNASRAIYLNTYMSDIVLPQGFIEWSAKEPRIVPGLTEFVEVGSYGPGFQLEQRNQSVGEVANGTAYTIESVFSGMPAWVDLGTVVFGQGSSASS</sequence>
<comment type="pathway">
    <text evidence="1">Glycan metabolism; pectin degradation; 2-dehydro-3-deoxy-D-gluconate from pectin: step 1/5.</text>
</comment>
<feature type="domain" description="Pectinesterase catalytic" evidence="7">
    <location>
        <begin position="186"/>
        <end position="358"/>
    </location>
</feature>
<dbReference type="InterPro" id="IPR000070">
    <property type="entry name" value="Pectinesterase_cat"/>
</dbReference>
<proteinExistence type="inferred from homology"/>
<evidence type="ECO:0000256" key="6">
    <source>
        <dbReference type="SAM" id="SignalP"/>
    </source>
</evidence>
<keyword evidence="6" id="KW-0732">Signal</keyword>
<organism evidence="8 9">
    <name type="scientific">Filobasidium floriforme</name>
    <dbReference type="NCBI Taxonomy" id="5210"/>
    <lineage>
        <taxon>Eukaryota</taxon>
        <taxon>Fungi</taxon>
        <taxon>Dikarya</taxon>
        <taxon>Basidiomycota</taxon>
        <taxon>Agaricomycotina</taxon>
        <taxon>Tremellomycetes</taxon>
        <taxon>Filobasidiales</taxon>
        <taxon>Filobasidiaceae</taxon>
        <taxon>Filobasidium</taxon>
    </lineage>
</organism>
<evidence type="ECO:0000256" key="1">
    <source>
        <dbReference type="ARBA" id="ARBA00005184"/>
    </source>
</evidence>
<comment type="caution">
    <text evidence="8">The sequence shown here is derived from an EMBL/GenBank/DDBJ whole genome shotgun (WGS) entry which is preliminary data.</text>
</comment>